<dbReference type="Proteomes" id="UP001142055">
    <property type="component" value="Chromosome 2"/>
</dbReference>
<organism evidence="2 3">
    <name type="scientific">Blomia tropicalis</name>
    <name type="common">Mite</name>
    <dbReference type="NCBI Taxonomy" id="40697"/>
    <lineage>
        <taxon>Eukaryota</taxon>
        <taxon>Metazoa</taxon>
        <taxon>Ecdysozoa</taxon>
        <taxon>Arthropoda</taxon>
        <taxon>Chelicerata</taxon>
        <taxon>Arachnida</taxon>
        <taxon>Acari</taxon>
        <taxon>Acariformes</taxon>
        <taxon>Sarcoptiformes</taxon>
        <taxon>Astigmata</taxon>
        <taxon>Glycyphagoidea</taxon>
        <taxon>Echimyopodidae</taxon>
        <taxon>Blomia</taxon>
    </lineage>
</organism>
<feature type="coiled-coil region" evidence="1">
    <location>
        <begin position="177"/>
        <end position="355"/>
    </location>
</feature>
<comment type="caution">
    <text evidence="2">The sequence shown here is derived from an EMBL/GenBank/DDBJ whole genome shotgun (WGS) entry which is preliminary data.</text>
</comment>
<dbReference type="EMBL" id="JAPWDV010000002">
    <property type="protein sequence ID" value="KAJ6220441.1"/>
    <property type="molecule type" value="Genomic_DNA"/>
</dbReference>
<reference evidence="2" key="1">
    <citation type="submission" date="2022-12" db="EMBL/GenBank/DDBJ databases">
        <title>Genome assemblies of Blomia tropicalis.</title>
        <authorList>
            <person name="Cui Y."/>
        </authorList>
    </citation>
    <scope>NUCLEOTIDE SEQUENCE</scope>
    <source>
        <tissue evidence="2">Adult mites</tissue>
    </source>
</reference>
<feature type="coiled-coil region" evidence="1">
    <location>
        <begin position="398"/>
        <end position="449"/>
    </location>
</feature>
<keyword evidence="1" id="KW-0175">Coiled coil</keyword>
<sequence>MDKTNDYKNNLKNGHFKVSQIVDSSTYSSKFNNCNADRFNNEHQATISNRKQSIITDLIPYPSSSISTTIERALDISDLNQAQLNGSEIISLKSIVNVDKLKEHGQNPSPKCEKLKLSSTMLPISSSSQNQQQSIPKMKIPFDNEQIVRVVKFLKERKECATQTAQREYCNQYVQANVALESNIKEQKIDLNRSNQTLRNQLDQLSYVIEQMSKERSSTHLQLHSLQKLITVKELKIEETKAENEKYLADNDELRFTIKNIEKLINDYQRNLTIKSTENDELRVELNQMSTDKNNLSSQLEQMQKELLTKNNLIQELNKINEANQVELISLRNNLQTFGRQISKANIEVETLEQQLIPDKNAKISSVQIMNRNHCRIINKQKIVCLLSEESAKTTVDTEQYQQQLKNAHDELNGARSQIRELSQQCFDLDHLRNENDGLRKMVTLLNEDKSLLKCRVDELNVLANETAQNRTQLDNIETQLQKSSAELIQERKAKQLLMDERNQFEIELNNRRDKIVNLESNIQMITKRYRELSQQINNKRMCDQYCQVDHETTSPSILIDLQNVLIQRETQINNQNELLAQLKVENDRNKKLKEEMQIQLELLEQKINEKDETLRMYDEMPSKEISTQLNELQNDLIHERERSKGLGQSLFNEKRMNIKLKKEIERIQNQNETKIIGSELEKDLDEFDHETLNSELKKNVENLKLLLGEIDKRRKLNSNHATSSVENSTNSISNCSNSLKETLANLSGDQYGNDFIIQMLDFDQENMNDTETNSK</sequence>
<gene>
    <name evidence="2" type="ORF">RDWZM_006253</name>
</gene>
<name>A0A9Q0M6R4_BLOTA</name>
<evidence type="ECO:0000313" key="3">
    <source>
        <dbReference type="Proteomes" id="UP001142055"/>
    </source>
</evidence>
<dbReference type="OMA" id="WENASEP"/>
<feature type="coiled-coil region" evidence="1">
    <location>
        <begin position="474"/>
        <end position="536"/>
    </location>
</feature>
<proteinExistence type="predicted"/>
<evidence type="ECO:0000313" key="2">
    <source>
        <dbReference type="EMBL" id="KAJ6220441.1"/>
    </source>
</evidence>
<evidence type="ECO:0000256" key="1">
    <source>
        <dbReference type="SAM" id="Coils"/>
    </source>
</evidence>
<protein>
    <submittedName>
        <fullName evidence="2">Uncharacterized protein</fullName>
    </submittedName>
</protein>
<keyword evidence="3" id="KW-1185">Reference proteome</keyword>
<accession>A0A9Q0M6R4</accession>
<feature type="coiled-coil region" evidence="1">
    <location>
        <begin position="566"/>
        <end position="714"/>
    </location>
</feature>
<dbReference type="AlphaFoldDB" id="A0A9Q0M6R4"/>